<evidence type="ECO:0000313" key="2">
    <source>
        <dbReference type="EMBL" id="MBA1375929.1"/>
    </source>
</evidence>
<proteinExistence type="predicted"/>
<sequence length="90" mass="10402">MTEQAFKDEPPQSSVLTPYDRAHMTLYMRLLDAARDGADWRDAVRTLFGLDVGQDPQRARQVHDAHLARARWMTETGYRQLVREDASRQG</sequence>
<comment type="caution">
    <text evidence="2">The sequence shown here is derived from an EMBL/GenBank/DDBJ whole genome shotgun (WGS) entry which is preliminary data.</text>
</comment>
<gene>
    <name evidence="2" type="ORF">FG486_16410</name>
</gene>
<dbReference type="EMBL" id="VDES01000003">
    <property type="protein sequence ID" value="MBA1375929.1"/>
    <property type="molecule type" value="Genomic_DNA"/>
</dbReference>
<reference evidence="2 3" key="1">
    <citation type="journal article" date="1994" name="Int. J. Syst. Bacteriol.">
        <title>Phylogenetic positions of novel aerobic, bacteriochlorophyll a-containing bacteria and description of Roseococcus thiosulfatophilus gen. nov., sp. nov., Erythromicrobium ramosum gen. nov., sp. nov., and Erythrobacter litoralis sp. nov.</title>
        <authorList>
            <person name="Yurkov V."/>
            <person name="Stackebrandt E."/>
            <person name="Holmes A."/>
            <person name="Fuerst J.A."/>
            <person name="Hugenholtz P."/>
            <person name="Golecki J."/>
            <person name="Gad'on N."/>
            <person name="Gorlenko V.M."/>
            <person name="Kompantseva E.I."/>
            <person name="Drews G."/>
        </authorList>
    </citation>
    <scope>NUCLEOTIDE SEQUENCE [LARGE SCALE GENOMIC DNA]</scope>
    <source>
        <strain evidence="2 3">KR-99</strain>
    </source>
</reference>
<protein>
    <submittedName>
        <fullName evidence="2">DUF2285 domain-containing protein</fullName>
    </submittedName>
</protein>
<dbReference type="Proteomes" id="UP000589292">
    <property type="component" value="Unassembled WGS sequence"/>
</dbReference>
<organism evidence="2 3">
    <name type="scientific">Sphingomonas ursincola</name>
    <dbReference type="NCBI Taxonomy" id="56361"/>
    <lineage>
        <taxon>Bacteria</taxon>
        <taxon>Pseudomonadati</taxon>
        <taxon>Pseudomonadota</taxon>
        <taxon>Alphaproteobacteria</taxon>
        <taxon>Sphingomonadales</taxon>
        <taxon>Sphingomonadaceae</taxon>
        <taxon>Sphingomonas</taxon>
    </lineage>
</organism>
<dbReference type="RefSeq" id="WP_181268331.1">
    <property type="nucleotide sequence ID" value="NZ_BAAAGB010000001.1"/>
</dbReference>
<name>A0A7V8RGC0_9SPHN</name>
<evidence type="ECO:0000259" key="1">
    <source>
        <dbReference type="Pfam" id="PF10074"/>
    </source>
</evidence>
<accession>A0A7V8RGC0</accession>
<feature type="domain" description="T6SS Transcription factor RovC-like DNA binding" evidence="1">
    <location>
        <begin position="9"/>
        <end position="83"/>
    </location>
</feature>
<evidence type="ECO:0000313" key="3">
    <source>
        <dbReference type="Proteomes" id="UP000589292"/>
    </source>
</evidence>
<dbReference type="InterPro" id="IPR018754">
    <property type="entry name" value="RovC-like_DNA-bd"/>
</dbReference>
<dbReference type="Pfam" id="PF10074">
    <property type="entry name" value="RovC_DNA-bd"/>
    <property type="match status" value="1"/>
</dbReference>
<dbReference type="AlphaFoldDB" id="A0A7V8RGC0"/>
<keyword evidence="3" id="KW-1185">Reference proteome</keyword>